<evidence type="ECO:0000256" key="7">
    <source>
        <dbReference type="SAM" id="Phobius"/>
    </source>
</evidence>
<organism evidence="8 9">
    <name type="scientific">Sneathiella marina</name>
    <dbReference type="NCBI Taxonomy" id="2950108"/>
    <lineage>
        <taxon>Bacteria</taxon>
        <taxon>Pseudomonadati</taxon>
        <taxon>Pseudomonadota</taxon>
        <taxon>Alphaproteobacteria</taxon>
        <taxon>Sneathiellales</taxon>
        <taxon>Sneathiellaceae</taxon>
        <taxon>Sneathiella</taxon>
    </lineage>
</organism>
<accession>A0ABY4W3M0</accession>
<dbReference type="Pfam" id="PF01554">
    <property type="entry name" value="MatE"/>
    <property type="match status" value="2"/>
</dbReference>
<gene>
    <name evidence="8" type="ORF">NBZ79_02270</name>
</gene>
<feature type="transmembrane region" description="Helical" evidence="7">
    <location>
        <begin position="387"/>
        <end position="413"/>
    </location>
</feature>
<evidence type="ECO:0000313" key="9">
    <source>
        <dbReference type="Proteomes" id="UP001056291"/>
    </source>
</evidence>
<keyword evidence="4 7" id="KW-0812">Transmembrane</keyword>
<feature type="transmembrane region" description="Helical" evidence="7">
    <location>
        <begin position="419"/>
        <end position="438"/>
    </location>
</feature>
<dbReference type="InterPro" id="IPR048279">
    <property type="entry name" value="MdtK-like"/>
</dbReference>
<proteinExistence type="predicted"/>
<keyword evidence="2" id="KW-0813">Transport</keyword>
<keyword evidence="5 7" id="KW-1133">Transmembrane helix</keyword>
<keyword evidence="9" id="KW-1185">Reference proteome</keyword>
<name>A0ABY4W3M0_9PROT</name>
<feature type="transmembrane region" description="Helical" evidence="7">
    <location>
        <begin position="359"/>
        <end position="380"/>
    </location>
</feature>
<dbReference type="InterPro" id="IPR002528">
    <property type="entry name" value="MATE_fam"/>
</dbReference>
<evidence type="ECO:0000256" key="1">
    <source>
        <dbReference type="ARBA" id="ARBA00004429"/>
    </source>
</evidence>
<evidence type="ECO:0000256" key="2">
    <source>
        <dbReference type="ARBA" id="ARBA00022448"/>
    </source>
</evidence>
<evidence type="ECO:0000256" key="4">
    <source>
        <dbReference type="ARBA" id="ARBA00022692"/>
    </source>
</evidence>
<dbReference type="EMBL" id="CP098747">
    <property type="protein sequence ID" value="USG61797.1"/>
    <property type="molecule type" value="Genomic_DNA"/>
</dbReference>
<feature type="transmembrane region" description="Helical" evidence="7">
    <location>
        <begin position="286"/>
        <end position="306"/>
    </location>
</feature>
<feature type="transmembrane region" description="Helical" evidence="7">
    <location>
        <begin position="132"/>
        <end position="152"/>
    </location>
</feature>
<dbReference type="NCBIfam" id="TIGR00797">
    <property type="entry name" value="matE"/>
    <property type="match status" value="1"/>
</dbReference>
<comment type="subcellular location">
    <subcellularLocation>
        <location evidence="1">Cell inner membrane</location>
        <topology evidence="1">Multi-pass membrane protein</topology>
    </subcellularLocation>
</comment>
<protein>
    <submittedName>
        <fullName evidence="8">MATE family efflux transporter</fullName>
    </submittedName>
</protein>
<dbReference type="PANTHER" id="PTHR43549">
    <property type="entry name" value="MULTIDRUG RESISTANCE PROTEIN YPNP-RELATED"/>
    <property type="match status" value="1"/>
</dbReference>
<feature type="transmembrane region" description="Helical" evidence="7">
    <location>
        <begin position="92"/>
        <end position="112"/>
    </location>
</feature>
<dbReference type="RefSeq" id="WP_251935030.1">
    <property type="nucleotide sequence ID" value="NZ_CP098747.1"/>
</dbReference>
<dbReference type="Proteomes" id="UP001056291">
    <property type="component" value="Chromosome"/>
</dbReference>
<keyword evidence="3" id="KW-1003">Cell membrane</keyword>
<feature type="transmembrane region" description="Helical" evidence="7">
    <location>
        <begin position="199"/>
        <end position="224"/>
    </location>
</feature>
<feature type="transmembrane region" description="Helical" evidence="7">
    <location>
        <begin position="164"/>
        <end position="187"/>
    </location>
</feature>
<reference evidence="8" key="1">
    <citation type="submission" date="2022-06" db="EMBL/GenBank/DDBJ databases">
        <title>Sneathiella actinostolidae sp. nov., isolated from a sea anemonein the Western Pacific Ocean.</title>
        <authorList>
            <person name="Wei M.J."/>
        </authorList>
    </citation>
    <scope>NUCLEOTIDE SEQUENCE</scope>
    <source>
        <strain evidence="8">PHK-P5</strain>
    </source>
</reference>
<keyword evidence="6 7" id="KW-0472">Membrane</keyword>
<dbReference type="PIRSF" id="PIRSF006603">
    <property type="entry name" value="DinF"/>
    <property type="match status" value="1"/>
</dbReference>
<evidence type="ECO:0000256" key="3">
    <source>
        <dbReference type="ARBA" id="ARBA00022475"/>
    </source>
</evidence>
<dbReference type="InterPro" id="IPR052031">
    <property type="entry name" value="Membrane_Transporter-Flippase"/>
</dbReference>
<feature type="transmembrane region" description="Helical" evidence="7">
    <location>
        <begin position="245"/>
        <end position="266"/>
    </location>
</feature>
<dbReference type="PANTHER" id="PTHR43549:SF3">
    <property type="entry name" value="MULTIDRUG RESISTANCE PROTEIN YPNP-RELATED"/>
    <property type="match status" value="1"/>
</dbReference>
<evidence type="ECO:0000256" key="5">
    <source>
        <dbReference type="ARBA" id="ARBA00022989"/>
    </source>
</evidence>
<evidence type="ECO:0000256" key="6">
    <source>
        <dbReference type="ARBA" id="ARBA00023136"/>
    </source>
</evidence>
<sequence length="444" mass="46195">MNTLALLSAPIIPAILRLAAPNMLAMTVMLATSAAEAWYVGQLGTTALAGLALAFPMFMLMTMMSAGAMGGAVAGAIAQALGAEDRGHAERLLIHSILIAFVAGGVFSLIFLSLGPSIYSVLGGSDQVLQEALAFSNILFAGCISIWLLNFLSSVVRGCGHMRTAAVIMIITSFSQIGLGALLVFGWGPIPGLGISGAALAAVLGASFGSLLLILFLMSGTAAVRLHLKEISFRRADFAHLLRPGLLACVSPLSSVGSAIVITALVARLGPETLAGYGIGVRLEFLLIPIIFGIGAALITMVGVHFGAGEVDRGHKIAWIGAFGAALVTGFIGGLLALFPDLWANLFTDVEAVREACRLYLRIAGPTYGFFGLGLSLYFASQGARRLFWPVAAGAFRLIIVSVGGLILIYYWSPTIENVFALVALGMITLGITIATAIKLGAWR</sequence>
<evidence type="ECO:0000313" key="8">
    <source>
        <dbReference type="EMBL" id="USG61797.1"/>
    </source>
</evidence>
<feature type="transmembrane region" description="Helical" evidence="7">
    <location>
        <begin position="318"/>
        <end position="339"/>
    </location>
</feature>
<feature type="transmembrane region" description="Helical" evidence="7">
    <location>
        <begin position="58"/>
        <end position="80"/>
    </location>
</feature>